<sequence length="358" mass="39891">MACPSGGGPPMNTDISGIGVRVSFYLQTLFLSCLSLRSESLDEITGALYTLLATNTAMAVTALILGFLPTAEISFHDALVVLYLLFLSWVAVCFSMTACVRFSSSESSKYNKITAKITMLHFFSIIQSYTLFAFPLAVLITAETFGSNAKCNPNAVVVLFRPFSALKSGRIVIFVLTGLVVVVYTTILVWDYLPPVKPAIRWVHKQLRKRVPVIEPESSMEFPEVAPEDPPQDEPETVPSRAQHRVPDVPQFSPRPKSPEPVSNIRLIAQQPTSCHVQGYYEVGIPWELIIKIFIVVVVWSLTVMNIELLILWNHFAPSNSRSWQFGQVLPMFLIIVPLVSLFHAFRGPPPRPFKLPV</sequence>
<comment type="caution">
    <text evidence="3">The sequence shown here is derived from an EMBL/GenBank/DDBJ whole genome shotgun (WGS) entry which is preliminary data.</text>
</comment>
<feature type="transmembrane region" description="Helical" evidence="2">
    <location>
        <begin position="325"/>
        <end position="346"/>
    </location>
</feature>
<feature type="transmembrane region" description="Helical" evidence="2">
    <location>
        <begin position="18"/>
        <end position="36"/>
    </location>
</feature>
<keyword evidence="4" id="KW-1185">Reference proteome</keyword>
<accession>A0AAD7JFF9</accession>
<feature type="region of interest" description="Disordered" evidence="1">
    <location>
        <begin position="219"/>
        <end position="260"/>
    </location>
</feature>
<feature type="transmembrane region" description="Helical" evidence="2">
    <location>
        <begin position="80"/>
        <end position="100"/>
    </location>
</feature>
<dbReference type="EMBL" id="JARJLG010000040">
    <property type="protein sequence ID" value="KAJ7763674.1"/>
    <property type="molecule type" value="Genomic_DNA"/>
</dbReference>
<dbReference type="AlphaFoldDB" id="A0AAD7JFF9"/>
<gene>
    <name evidence="3" type="ORF">DFH07DRAFT_812734</name>
</gene>
<feature type="transmembrane region" description="Helical" evidence="2">
    <location>
        <begin position="120"/>
        <end position="140"/>
    </location>
</feature>
<evidence type="ECO:0000256" key="1">
    <source>
        <dbReference type="SAM" id="MobiDB-lite"/>
    </source>
</evidence>
<evidence type="ECO:0000313" key="3">
    <source>
        <dbReference type="EMBL" id="KAJ7763674.1"/>
    </source>
</evidence>
<evidence type="ECO:0000313" key="4">
    <source>
        <dbReference type="Proteomes" id="UP001215280"/>
    </source>
</evidence>
<keyword evidence="2" id="KW-0472">Membrane</keyword>
<evidence type="ECO:0000256" key="2">
    <source>
        <dbReference type="SAM" id="Phobius"/>
    </source>
</evidence>
<proteinExistence type="predicted"/>
<feature type="transmembrane region" description="Helical" evidence="2">
    <location>
        <begin position="171"/>
        <end position="193"/>
    </location>
</feature>
<dbReference type="Proteomes" id="UP001215280">
    <property type="component" value="Unassembled WGS sequence"/>
</dbReference>
<keyword evidence="2" id="KW-0812">Transmembrane</keyword>
<protein>
    <submittedName>
        <fullName evidence="3">Uncharacterized protein</fullName>
    </submittedName>
</protein>
<name>A0AAD7JFF9_9AGAR</name>
<organism evidence="3 4">
    <name type="scientific">Mycena maculata</name>
    <dbReference type="NCBI Taxonomy" id="230809"/>
    <lineage>
        <taxon>Eukaryota</taxon>
        <taxon>Fungi</taxon>
        <taxon>Dikarya</taxon>
        <taxon>Basidiomycota</taxon>
        <taxon>Agaricomycotina</taxon>
        <taxon>Agaricomycetes</taxon>
        <taxon>Agaricomycetidae</taxon>
        <taxon>Agaricales</taxon>
        <taxon>Marasmiineae</taxon>
        <taxon>Mycenaceae</taxon>
        <taxon>Mycena</taxon>
    </lineage>
</organism>
<feature type="transmembrane region" description="Helical" evidence="2">
    <location>
        <begin position="289"/>
        <end position="313"/>
    </location>
</feature>
<feature type="compositionally biased region" description="Acidic residues" evidence="1">
    <location>
        <begin position="226"/>
        <end position="236"/>
    </location>
</feature>
<feature type="transmembrane region" description="Helical" evidence="2">
    <location>
        <begin position="48"/>
        <end position="68"/>
    </location>
</feature>
<keyword evidence="2" id="KW-1133">Transmembrane helix</keyword>
<reference evidence="3" key="1">
    <citation type="submission" date="2023-03" db="EMBL/GenBank/DDBJ databases">
        <title>Massive genome expansion in bonnet fungi (Mycena s.s.) driven by repeated elements and novel gene families across ecological guilds.</title>
        <authorList>
            <consortium name="Lawrence Berkeley National Laboratory"/>
            <person name="Harder C.B."/>
            <person name="Miyauchi S."/>
            <person name="Viragh M."/>
            <person name="Kuo A."/>
            <person name="Thoen E."/>
            <person name="Andreopoulos B."/>
            <person name="Lu D."/>
            <person name="Skrede I."/>
            <person name="Drula E."/>
            <person name="Henrissat B."/>
            <person name="Morin E."/>
            <person name="Kohler A."/>
            <person name="Barry K."/>
            <person name="LaButti K."/>
            <person name="Morin E."/>
            <person name="Salamov A."/>
            <person name="Lipzen A."/>
            <person name="Mereny Z."/>
            <person name="Hegedus B."/>
            <person name="Baldrian P."/>
            <person name="Stursova M."/>
            <person name="Weitz H."/>
            <person name="Taylor A."/>
            <person name="Grigoriev I.V."/>
            <person name="Nagy L.G."/>
            <person name="Martin F."/>
            <person name="Kauserud H."/>
        </authorList>
    </citation>
    <scope>NUCLEOTIDE SEQUENCE</scope>
    <source>
        <strain evidence="3">CBHHK188m</strain>
    </source>
</reference>